<keyword evidence="2" id="KW-1185">Reference proteome</keyword>
<comment type="caution">
    <text evidence="1">The sequence shown here is derived from an EMBL/GenBank/DDBJ whole genome shotgun (WGS) entry which is preliminary data.</text>
</comment>
<evidence type="ECO:0000313" key="1">
    <source>
        <dbReference type="EMBL" id="RIJ47130.1"/>
    </source>
</evidence>
<reference evidence="1 2" key="1">
    <citation type="submission" date="2018-08" db="EMBL/GenBank/DDBJ databases">
        <title>Pallidiluteibacterium maritimus gen. nov., sp. nov., isolated from coastal sediment.</title>
        <authorList>
            <person name="Zhou L.Y."/>
        </authorList>
    </citation>
    <scope>NUCLEOTIDE SEQUENCE [LARGE SCALE GENOMIC DNA]</scope>
    <source>
        <strain evidence="1 2">XSD2</strain>
    </source>
</reference>
<name>A0A399STC0_9BACT</name>
<accession>A0A399STC0</accession>
<proteinExistence type="predicted"/>
<dbReference type="AlphaFoldDB" id="A0A399STC0"/>
<organism evidence="1 2">
    <name type="scientific">Maribellus luteus</name>
    <dbReference type="NCBI Taxonomy" id="2305463"/>
    <lineage>
        <taxon>Bacteria</taxon>
        <taxon>Pseudomonadati</taxon>
        <taxon>Bacteroidota</taxon>
        <taxon>Bacteroidia</taxon>
        <taxon>Marinilabiliales</taxon>
        <taxon>Prolixibacteraceae</taxon>
        <taxon>Maribellus</taxon>
    </lineage>
</organism>
<dbReference type="Proteomes" id="UP000265926">
    <property type="component" value="Unassembled WGS sequence"/>
</dbReference>
<sequence length="167" mass="19425">MLTLVLLTMLSQGQDTTECKTNVFCELVPDGWECQIIKENFSEDDIPKHTPTPEAIVKYYHPNREFENMNSIGQERVNPSLILNLYPISRKNELSRFIKSQQYLSHCIPVYYGETADYFIITSPCFKNKGVYAEEANSAIADLYKALDCVVVKRKYHLNEHLKFEKY</sequence>
<dbReference type="EMBL" id="QWGR01000009">
    <property type="protein sequence ID" value="RIJ47130.1"/>
    <property type="molecule type" value="Genomic_DNA"/>
</dbReference>
<protein>
    <submittedName>
        <fullName evidence="1">Uncharacterized protein</fullName>
    </submittedName>
</protein>
<evidence type="ECO:0000313" key="2">
    <source>
        <dbReference type="Proteomes" id="UP000265926"/>
    </source>
</evidence>
<gene>
    <name evidence="1" type="ORF">D1614_15325</name>
</gene>